<organism evidence="4 5">
    <name type="scientific">Cereibacter johrii</name>
    <dbReference type="NCBI Taxonomy" id="445629"/>
    <lineage>
        <taxon>Bacteria</taxon>
        <taxon>Pseudomonadati</taxon>
        <taxon>Pseudomonadota</taxon>
        <taxon>Alphaproteobacteria</taxon>
        <taxon>Rhodobacterales</taxon>
        <taxon>Paracoccaceae</taxon>
        <taxon>Cereibacter</taxon>
    </lineage>
</organism>
<name>A0ABX5JAV6_9RHOB</name>
<protein>
    <submittedName>
        <fullName evidence="4">Zn finger-like uncharacterized protein</fullName>
    </submittedName>
</protein>
<gene>
    <name evidence="4" type="ORF">C8J29_103295</name>
</gene>
<evidence type="ECO:0000313" key="5">
    <source>
        <dbReference type="Proteomes" id="UP000240800"/>
    </source>
</evidence>
<dbReference type="Proteomes" id="UP000240800">
    <property type="component" value="Unassembled WGS sequence"/>
</dbReference>
<keyword evidence="2" id="KW-0812">Transmembrane</keyword>
<keyword evidence="5" id="KW-1185">Reference proteome</keyword>
<feature type="compositionally biased region" description="Basic and acidic residues" evidence="1">
    <location>
        <begin position="87"/>
        <end position="104"/>
    </location>
</feature>
<keyword evidence="2" id="KW-0472">Membrane</keyword>
<evidence type="ECO:0000259" key="3">
    <source>
        <dbReference type="Pfam" id="PF13717"/>
    </source>
</evidence>
<feature type="domain" description="Zinc finger/thioredoxin putative" evidence="3">
    <location>
        <begin position="1"/>
        <end position="35"/>
    </location>
</feature>
<accession>A0ABX5JAV6</accession>
<reference evidence="4 5" key="1">
    <citation type="submission" date="2018-04" db="EMBL/GenBank/DDBJ databases">
        <title>Genomic Encyclopedia of Type Strains, Phase III (KMG-III): the genomes of soil and plant-associated and newly described type strains.</title>
        <authorList>
            <person name="Whitman W."/>
        </authorList>
    </citation>
    <scope>NUCLEOTIDE SEQUENCE [LARGE SCALE GENOMIC DNA]</scope>
    <source>
        <strain evidence="4 5">JA192</strain>
    </source>
</reference>
<keyword evidence="2" id="KW-1133">Transmembrane helix</keyword>
<feature type="transmembrane region" description="Helical" evidence="2">
    <location>
        <begin position="303"/>
        <end position="321"/>
    </location>
</feature>
<proteinExistence type="predicted"/>
<feature type="region of interest" description="Disordered" evidence="1">
    <location>
        <begin position="202"/>
        <end position="222"/>
    </location>
</feature>
<dbReference type="InterPro" id="IPR011723">
    <property type="entry name" value="Znf/thioredoxin_put"/>
</dbReference>
<feature type="compositionally biased region" description="Low complexity" evidence="1">
    <location>
        <begin position="285"/>
        <end position="295"/>
    </location>
</feature>
<feature type="compositionally biased region" description="Acidic residues" evidence="1">
    <location>
        <begin position="156"/>
        <end position="168"/>
    </location>
</feature>
<sequence>MRLICPNCDAQYEVSDEAIPPEGRDVQCSNCGHGWFQRPVSLIRAEGIGAPPPFAAPQPLDAVALPSQPDGEEPAADPRPEAPALPPREDRPETVGKPDTEPRAEAALPQTAQAETAAGPEARPPFGAVASRPEQGEAARLQGASARPVPPSLPPIDEDDDDEEEDEKTAESRRLWAGTVAPPSRSLDEGLLAVLREEAELAARQRRAEAPARPAVAPTPEPVPAAAVAPVAPWPQALPPTASPDVAATGAPDPAEPASRPRRDLLPDIEAINSSLRSNGKRPTETAAPQAPAPRSRAPFRTGFFLMISLALILALAYAMAPRIAAEIPGAEPALRSYVTAVDEARLSLDRLLRTAAERLQEAADR</sequence>
<dbReference type="Pfam" id="PF13717">
    <property type="entry name" value="Zn_ribbon_4"/>
    <property type="match status" value="1"/>
</dbReference>
<feature type="region of interest" description="Disordered" evidence="1">
    <location>
        <begin position="49"/>
        <end position="188"/>
    </location>
</feature>
<evidence type="ECO:0000313" key="4">
    <source>
        <dbReference type="EMBL" id="PTM79198.1"/>
    </source>
</evidence>
<evidence type="ECO:0000256" key="2">
    <source>
        <dbReference type="SAM" id="Phobius"/>
    </source>
</evidence>
<dbReference type="EMBL" id="PZZW01000003">
    <property type="protein sequence ID" value="PTM79198.1"/>
    <property type="molecule type" value="Genomic_DNA"/>
</dbReference>
<comment type="caution">
    <text evidence="4">The sequence shown here is derived from an EMBL/GenBank/DDBJ whole genome shotgun (WGS) entry which is preliminary data.</text>
</comment>
<evidence type="ECO:0000256" key="1">
    <source>
        <dbReference type="SAM" id="MobiDB-lite"/>
    </source>
</evidence>
<dbReference type="RefSeq" id="WP_108223237.1">
    <property type="nucleotide sequence ID" value="NZ_PZZW01000003.1"/>
</dbReference>
<feature type="region of interest" description="Disordered" evidence="1">
    <location>
        <begin position="234"/>
        <end position="295"/>
    </location>
</feature>
<dbReference type="NCBIfam" id="TIGR02098">
    <property type="entry name" value="MJ0042_CXXC"/>
    <property type="match status" value="1"/>
</dbReference>